<proteinExistence type="inferred from homology"/>
<evidence type="ECO:0000313" key="14">
    <source>
        <dbReference type="Proteomes" id="UP000653454"/>
    </source>
</evidence>
<keyword evidence="14" id="KW-1185">Reference proteome</keyword>
<keyword evidence="7" id="KW-1015">Disulfide bond</keyword>
<feature type="transmembrane region" description="Helical" evidence="9">
    <location>
        <begin position="481"/>
        <end position="501"/>
    </location>
</feature>
<organism evidence="13 14">
    <name type="scientific">Plutella xylostella</name>
    <name type="common">Diamondback moth</name>
    <name type="synonym">Plutella maculipennis</name>
    <dbReference type="NCBI Taxonomy" id="51655"/>
    <lineage>
        <taxon>Eukaryota</taxon>
        <taxon>Metazoa</taxon>
        <taxon>Ecdysozoa</taxon>
        <taxon>Arthropoda</taxon>
        <taxon>Hexapoda</taxon>
        <taxon>Insecta</taxon>
        <taxon>Pterygota</taxon>
        <taxon>Neoptera</taxon>
        <taxon>Endopterygota</taxon>
        <taxon>Lepidoptera</taxon>
        <taxon>Glossata</taxon>
        <taxon>Ditrysia</taxon>
        <taxon>Yponomeutoidea</taxon>
        <taxon>Plutellidae</taxon>
        <taxon>Plutella</taxon>
    </lineage>
</organism>
<feature type="transmembrane region" description="Helical" evidence="9">
    <location>
        <begin position="614"/>
        <end position="636"/>
    </location>
</feature>
<keyword evidence="4 9" id="KW-0812">Transmembrane</keyword>
<dbReference type="GO" id="GO:0016323">
    <property type="term" value="C:basolateral plasma membrane"/>
    <property type="evidence" value="ECO:0007669"/>
    <property type="project" value="TreeGrafter"/>
</dbReference>
<dbReference type="GO" id="GO:0015347">
    <property type="term" value="F:sodium-independent organic anion transmembrane transporter activity"/>
    <property type="evidence" value="ECO:0007669"/>
    <property type="project" value="TreeGrafter"/>
</dbReference>
<evidence type="ECO:0000256" key="10">
    <source>
        <dbReference type="SAM" id="MobiDB-lite"/>
    </source>
</evidence>
<feature type="transmembrane region" description="Helical" evidence="9">
    <location>
        <begin position="145"/>
        <end position="166"/>
    </location>
</feature>
<feature type="transmembrane region" description="Helical" evidence="9">
    <location>
        <begin position="448"/>
        <end position="469"/>
    </location>
</feature>
<evidence type="ECO:0000256" key="7">
    <source>
        <dbReference type="ARBA" id="ARBA00023157"/>
    </source>
</evidence>
<dbReference type="PROSITE" id="PS51465">
    <property type="entry name" value="KAZAL_2"/>
    <property type="match status" value="1"/>
</dbReference>
<gene>
    <name evidence="13" type="ORF">PLXY2_LOCUS10726</name>
</gene>
<dbReference type="GO" id="GO:0043252">
    <property type="term" value="P:sodium-independent organic anion transport"/>
    <property type="evidence" value="ECO:0007669"/>
    <property type="project" value="TreeGrafter"/>
</dbReference>
<feature type="transmembrane region" description="Helical" evidence="9">
    <location>
        <begin position="205"/>
        <end position="231"/>
    </location>
</feature>
<name>A0A8S4FW84_PLUXY</name>
<evidence type="ECO:0000256" key="4">
    <source>
        <dbReference type="ARBA" id="ARBA00022692"/>
    </source>
</evidence>
<evidence type="ECO:0000256" key="9">
    <source>
        <dbReference type="RuleBase" id="RU362056"/>
    </source>
</evidence>
<feature type="transmembrane region" description="Helical" evidence="9">
    <location>
        <begin position="114"/>
        <end position="133"/>
    </location>
</feature>
<sequence>MSPPEDLAGAGVVNRGFEGADDGFQTIDLRTHGKEPPGSHQAPADPPPPEERGLRCGWAAWRPRWLQRYRTAKWALFWLCWAGAIQGMVVNGFVNVVITTIEKRFGLRSMQTGVIAGGYDMASFICLAPVTYLGGRAGASKPRWLGLGVLLMGGGSLLFALPHFLVPPYRVASEEPDDLCRANRTMGDLCDSTATAGGWAEGGAWAVAVFVAAQLLHGAGATPLFTLGVTYIDENVSKKMSSVYLGVYYTMAVVGPALGYVVGGQMLNIYTDFITVDSSTVGITPLSSVWVGAWWVGFILSALLCLVVAVPLLAFPHELPEFYLTPKGGVGITPLSSVWVGAWWVGFILSALLCLVVAVPLLAFPHELPGAAEIRSSKVSEAHEGEASKSAAFSALHELPRAAAALLRNPTFLFLNLAGASEGMLISGFAAFLPKLIENQFAVNASEAALLLGVITVPAGGGGTFLGGWLVKRWRLACAGIIRLCVAATLAAAAFTFSFVLSCDDYPFAGVTVPYNTPSVGGDRLSSVCNAACACAAAAYAPVCGADGVVYYSPCHAGCATSNNVGSAQLYGDCACVNTTGVVLPSYSFEGGASNSSITYEAINSPCASDCAHLWLFVFLSFCVMLFTFLATMPALSATLRCVREDQRSFALGIQWIKVRLLGTIPAPLLFGFLIDLSCSLWDTTCGATGACLLYDNVNMSRYMLALALVGKLCSLLFFFLAWWFYRPPSNNKNGNAVLPSVDMVVTSEKTNGVVANGETVGNGYCNQALECSDHL</sequence>
<dbReference type="SUPFAM" id="SSF103473">
    <property type="entry name" value="MFS general substrate transporter"/>
    <property type="match status" value="2"/>
</dbReference>
<evidence type="ECO:0000259" key="12">
    <source>
        <dbReference type="PROSITE" id="PS51465"/>
    </source>
</evidence>
<feature type="transmembrane region" description="Helical" evidence="9">
    <location>
        <begin position="243"/>
        <end position="263"/>
    </location>
</feature>
<evidence type="ECO:0000256" key="1">
    <source>
        <dbReference type="ARBA" id="ARBA00004651"/>
    </source>
</evidence>
<feature type="domain" description="Kazal-like" evidence="12">
    <location>
        <begin position="523"/>
        <end position="575"/>
    </location>
</feature>
<reference evidence="13" key="1">
    <citation type="submission" date="2020-11" db="EMBL/GenBank/DDBJ databases">
        <authorList>
            <person name="Whiteford S."/>
        </authorList>
    </citation>
    <scope>NUCLEOTIDE SEQUENCE</scope>
</reference>
<feature type="transmembrane region" description="Helical" evidence="9">
    <location>
        <begin position="293"/>
        <end position="315"/>
    </location>
</feature>
<dbReference type="GO" id="GO:0006811">
    <property type="term" value="P:monoatomic ion transport"/>
    <property type="evidence" value="ECO:0007669"/>
    <property type="project" value="UniProtKB-KW"/>
</dbReference>
<dbReference type="AlphaFoldDB" id="A0A8S4FW84"/>
<dbReference type="InterPro" id="IPR002350">
    <property type="entry name" value="Kazal_dom"/>
</dbReference>
<evidence type="ECO:0000256" key="5">
    <source>
        <dbReference type="ARBA" id="ARBA00022989"/>
    </source>
</evidence>
<feature type="region of interest" description="Disordered" evidence="10">
    <location>
        <begin position="1"/>
        <end position="53"/>
    </location>
</feature>
<dbReference type="InterPro" id="IPR000716">
    <property type="entry name" value="Thyroglobulin_1"/>
</dbReference>
<dbReference type="Gene3D" id="1.20.1250.20">
    <property type="entry name" value="MFS general substrate transporter like domains"/>
    <property type="match status" value="2"/>
</dbReference>
<accession>A0A8S4FW84</accession>
<dbReference type="SUPFAM" id="SSF100895">
    <property type="entry name" value="Kazal-type serine protease inhibitors"/>
    <property type="match status" value="1"/>
</dbReference>
<feature type="transmembrane region" description="Helical" evidence="9">
    <location>
        <begin position="657"/>
        <end position="675"/>
    </location>
</feature>
<comment type="caution">
    <text evidence="13">The sequence shown here is derived from an EMBL/GenBank/DDBJ whole genome shotgun (WGS) entry which is preliminary data.</text>
</comment>
<evidence type="ECO:0000313" key="13">
    <source>
        <dbReference type="EMBL" id="CAG9132460.1"/>
    </source>
</evidence>
<keyword evidence="5 9" id="KW-1133">Transmembrane helix</keyword>
<comment type="caution">
    <text evidence="8">Lacks conserved residue(s) required for the propagation of feature annotation.</text>
</comment>
<evidence type="ECO:0000256" key="2">
    <source>
        <dbReference type="ARBA" id="ARBA00009657"/>
    </source>
</evidence>
<dbReference type="CDD" id="cd17403">
    <property type="entry name" value="MFS_SLCO4_OATP4"/>
    <property type="match status" value="1"/>
</dbReference>
<feature type="domain" description="Thyroglobulin type-1" evidence="11">
    <location>
        <begin position="532"/>
        <end position="607"/>
    </location>
</feature>
<dbReference type="NCBIfam" id="TIGR00805">
    <property type="entry name" value="oat"/>
    <property type="match status" value="1"/>
</dbReference>
<dbReference type="Proteomes" id="UP000653454">
    <property type="component" value="Unassembled WGS sequence"/>
</dbReference>
<dbReference type="PANTHER" id="PTHR11388:SF100">
    <property type="entry name" value="SOLUTE CARRIER ORGANIC ANION TRANSPORTER FAMILY MEMBER 4A1"/>
    <property type="match status" value="1"/>
</dbReference>
<dbReference type="Pfam" id="PF03137">
    <property type="entry name" value="OATP"/>
    <property type="match status" value="2"/>
</dbReference>
<dbReference type="InterPro" id="IPR004156">
    <property type="entry name" value="OATP"/>
</dbReference>
<evidence type="ECO:0000259" key="11">
    <source>
        <dbReference type="PROSITE" id="PS51162"/>
    </source>
</evidence>
<keyword evidence="6 9" id="KW-0472">Membrane</keyword>
<protein>
    <recommendedName>
        <fullName evidence="9">Solute carrier organic anion transporter family member</fullName>
    </recommendedName>
</protein>
<dbReference type="Pfam" id="PF07648">
    <property type="entry name" value="Kazal_2"/>
    <property type="match status" value="1"/>
</dbReference>
<dbReference type="PANTHER" id="PTHR11388">
    <property type="entry name" value="ORGANIC ANION TRANSPORTER"/>
    <property type="match status" value="1"/>
</dbReference>
<feature type="transmembrane region" description="Helical" evidence="9">
    <location>
        <begin position="336"/>
        <end position="363"/>
    </location>
</feature>
<dbReference type="PROSITE" id="PS51162">
    <property type="entry name" value="THYROGLOBULIN_1_2"/>
    <property type="match status" value="1"/>
</dbReference>
<evidence type="ECO:0000256" key="6">
    <source>
        <dbReference type="ARBA" id="ARBA00023136"/>
    </source>
</evidence>
<dbReference type="InterPro" id="IPR036058">
    <property type="entry name" value="Kazal_dom_sf"/>
</dbReference>
<feature type="transmembrane region" description="Helical" evidence="9">
    <location>
        <begin position="74"/>
        <end position="94"/>
    </location>
</feature>
<feature type="transmembrane region" description="Helical" evidence="9">
    <location>
        <begin position="703"/>
        <end position="726"/>
    </location>
</feature>
<dbReference type="InterPro" id="IPR036259">
    <property type="entry name" value="MFS_trans_sf"/>
</dbReference>
<dbReference type="EMBL" id="CAJHNJ030000049">
    <property type="protein sequence ID" value="CAG9132460.1"/>
    <property type="molecule type" value="Genomic_DNA"/>
</dbReference>
<evidence type="ECO:0000256" key="3">
    <source>
        <dbReference type="ARBA" id="ARBA00022475"/>
    </source>
</evidence>
<keyword evidence="9" id="KW-0813">Transport</keyword>
<keyword evidence="9" id="KW-0406">Ion transport</keyword>
<evidence type="ECO:0000256" key="8">
    <source>
        <dbReference type="PROSITE-ProRule" id="PRU00500"/>
    </source>
</evidence>
<comment type="subcellular location">
    <subcellularLocation>
        <location evidence="1 9">Cell membrane</location>
        <topology evidence="1 9">Multi-pass membrane protein</topology>
    </subcellularLocation>
</comment>
<comment type="similarity">
    <text evidence="2 9">Belongs to the organo anion transporter (TC 2.A.60) family.</text>
</comment>
<keyword evidence="3" id="KW-1003">Cell membrane</keyword>